<evidence type="ECO:0000256" key="1">
    <source>
        <dbReference type="ARBA" id="ARBA00004604"/>
    </source>
</evidence>
<dbReference type="InterPro" id="IPR023797">
    <property type="entry name" value="RNA3'_phos_cyclase_dom"/>
</dbReference>
<organism evidence="7 8">
    <name type="scientific">Piptocephalis cylindrospora</name>
    <dbReference type="NCBI Taxonomy" id="1907219"/>
    <lineage>
        <taxon>Eukaryota</taxon>
        <taxon>Fungi</taxon>
        <taxon>Fungi incertae sedis</taxon>
        <taxon>Zoopagomycota</taxon>
        <taxon>Zoopagomycotina</taxon>
        <taxon>Zoopagomycetes</taxon>
        <taxon>Zoopagales</taxon>
        <taxon>Piptocephalidaceae</taxon>
        <taxon>Piptocephalis</taxon>
    </lineage>
</organism>
<comment type="similarity">
    <text evidence="2">Belongs to the RNA 3'-terminal cyclase family. Type 2 subfamily.</text>
</comment>
<keyword evidence="4" id="KW-0539">Nucleus</keyword>
<proteinExistence type="inferred from homology"/>
<dbReference type="PANTHER" id="PTHR11096:SF1">
    <property type="entry name" value="RNA 3'-TERMINAL PHOSPHATE CYCLASE-LIKE PROTEIN"/>
    <property type="match status" value="1"/>
</dbReference>
<name>A0A4P9Y104_9FUNG</name>
<feature type="domain" description="RNA 3'-terminal phosphate cyclase insert" evidence="6">
    <location>
        <begin position="197"/>
        <end position="296"/>
    </location>
</feature>
<dbReference type="Gene3D" id="3.65.10.20">
    <property type="entry name" value="RNA 3'-terminal phosphate cyclase domain"/>
    <property type="match status" value="1"/>
</dbReference>
<evidence type="ECO:0000313" key="8">
    <source>
        <dbReference type="Proteomes" id="UP000267251"/>
    </source>
</evidence>
<dbReference type="Proteomes" id="UP000267251">
    <property type="component" value="Unassembled WGS sequence"/>
</dbReference>
<dbReference type="Pfam" id="PF05189">
    <property type="entry name" value="RTC_insert"/>
    <property type="match status" value="1"/>
</dbReference>
<dbReference type="InterPro" id="IPR016443">
    <property type="entry name" value="RNA3'_term_phos_cyc_type_2"/>
</dbReference>
<dbReference type="FunFam" id="3.30.360.20:FF:000001">
    <property type="entry name" value="RNA terminal phosphate cyclase-like 1"/>
    <property type="match status" value="1"/>
</dbReference>
<dbReference type="InterPro" id="IPR000228">
    <property type="entry name" value="RNA3'_term_phos_cyc"/>
</dbReference>
<evidence type="ECO:0000256" key="2">
    <source>
        <dbReference type="ARBA" id="ARBA00007089"/>
    </source>
</evidence>
<evidence type="ECO:0000259" key="6">
    <source>
        <dbReference type="Pfam" id="PF05189"/>
    </source>
</evidence>
<dbReference type="InterPro" id="IPR013792">
    <property type="entry name" value="RNA3'P_cycl/enolpyr_Trfase_a/b"/>
</dbReference>
<dbReference type="OrthoDB" id="1911237at2759"/>
<dbReference type="Gene3D" id="3.30.360.20">
    <property type="entry name" value="RNA 3'-terminal phosphate cyclase, insert domain"/>
    <property type="match status" value="1"/>
</dbReference>
<dbReference type="InterPro" id="IPR037136">
    <property type="entry name" value="RNA3'_phos_cyclase_dom_sf"/>
</dbReference>
<keyword evidence="8" id="KW-1185">Reference proteome</keyword>
<comment type="subcellular location">
    <subcellularLocation>
        <location evidence="1">Nucleus</location>
        <location evidence="1">Nucleolus</location>
    </subcellularLocation>
</comment>
<dbReference type="InterPro" id="IPR013791">
    <property type="entry name" value="RNA3'-term_phos_cycl_insert"/>
</dbReference>
<protein>
    <submittedName>
        <fullName evidence="7">RNA-3'-phosphate cyclase</fullName>
    </submittedName>
</protein>
<keyword evidence="3" id="KW-0690">Ribosome biogenesis</keyword>
<dbReference type="Pfam" id="PF01137">
    <property type="entry name" value="RTC"/>
    <property type="match status" value="1"/>
</dbReference>
<dbReference type="EMBL" id="KZ988336">
    <property type="protein sequence ID" value="RKP12427.1"/>
    <property type="molecule type" value="Genomic_DNA"/>
</dbReference>
<reference evidence="8" key="1">
    <citation type="journal article" date="2018" name="Nat. Microbiol.">
        <title>Leveraging single-cell genomics to expand the fungal tree of life.</title>
        <authorList>
            <person name="Ahrendt S.R."/>
            <person name="Quandt C.A."/>
            <person name="Ciobanu D."/>
            <person name="Clum A."/>
            <person name="Salamov A."/>
            <person name="Andreopoulos B."/>
            <person name="Cheng J.F."/>
            <person name="Woyke T."/>
            <person name="Pelin A."/>
            <person name="Henrissat B."/>
            <person name="Reynolds N.K."/>
            <person name="Benny G.L."/>
            <person name="Smith M.E."/>
            <person name="James T.Y."/>
            <person name="Grigoriev I.V."/>
        </authorList>
    </citation>
    <scope>NUCLEOTIDE SEQUENCE [LARGE SCALE GENOMIC DNA]</scope>
</reference>
<dbReference type="GO" id="GO:0005730">
    <property type="term" value="C:nucleolus"/>
    <property type="evidence" value="ECO:0007669"/>
    <property type="project" value="UniProtKB-SubCell"/>
</dbReference>
<dbReference type="GO" id="GO:0000479">
    <property type="term" value="P:endonucleolytic cleavage of tricistronic rRNA transcript (SSU-rRNA, 5.8S rRNA, LSU-rRNA)"/>
    <property type="evidence" value="ECO:0007669"/>
    <property type="project" value="TreeGrafter"/>
</dbReference>
<accession>A0A4P9Y104</accession>
<dbReference type="PANTHER" id="PTHR11096">
    <property type="entry name" value="RNA 3' TERMINAL PHOSPHATE CYCLASE"/>
    <property type="match status" value="1"/>
</dbReference>
<dbReference type="SUPFAM" id="SSF55205">
    <property type="entry name" value="EPT/RTPC-like"/>
    <property type="match status" value="1"/>
</dbReference>
<gene>
    <name evidence="7" type="ORF">BJ684DRAFT_11492</name>
</gene>
<dbReference type="NCBIfam" id="TIGR03400">
    <property type="entry name" value="18S_RNA_Rcl1p"/>
    <property type="match status" value="1"/>
</dbReference>
<feature type="domain" description="RNA 3'-terminal phosphate cyclase" evidence="5">
    <location>
        <begin position="8"/>
        <end position="346"/>
    </location>
</feature>
<dbReference type="AlphaFoldDB" id="A0A4P9Y104"/>
<evidence type="ECO:0000259" key="5">
    <source>
        <dbReference type="Pfam" id="PF01137"/>
    </source>
</evidence>
<dbReference type="CDD" id="cd00875">
    <property type="entry name" value="RNA_Cyclase_Class_I"/>
    <property type="match status" value="1"/>
</dbReference>
<evidence type="ECO:0000256" key="3">
    <source>
        <dbReference type="ARBA" id="ARBA00022517"/>
    </source>
</evidence>
<dbReference type="PROSITE" id="PS01287">
    <property type="entry name" value="RTC"/>
    <property type="match status" value="1"/>
</dbReference>
<evidence type="ECO:0000313" key="7">
    <source>
        <dbReference type="EMBL" id="RKP12427.1"/>
    </source>
</evidence>
<dbReference type="InterPro" id="IPR020719">
    <property type="entry name" value="RNA3'_term_phos_cycl-like_CS"/>
</dbReference>
<evidence type="ECO:0000256" key="4">
    <source>
        <dbReference type="ARBA" id="ARBA00023242"/>
    </source>
</evidence>
<sequence>MVGKETLTFEGHQFFRQRLVMATLAGRTIRIIRIRSDDLSPGLRDFEANLLRLLERVTNGSIVEIGETGTSILYRPGVIVGGKFRHDCGNRALLSEDSGPDGERKTNRAIGYCLEMLLALAPFGQRLMDATLTGITSDNFDLSVDTIRTVTLPQLKRYGVPDGVELKITRRGAPPLGGGEVTFRCPTVRTLKPLLFVDEGRIRRIRGIAYATRVSPQTANRMVESARSVLNRYIPDVYIYTDHYKGAESGKSPGFALSLVAESTTGVLLSAERAGEAGETPEDIGVRVARLLLETVARGGCVDSAHQWLPLLWMTFSPEDVGRVKMGPLEPRSIQYLRDLRAMAGTRGSKVRREGGKRTLVTCVGTGYVNAGKKTT</sequence>
<dbReference type="GO" id="GO:0004521">
    <property type="term" value="F:RNA endonuclease activity"/>
    <property type="evidence" value="ECO:0007669"/>
    <property type="project" value="TreeGrafter"/>
</dbReference>
<dbReference type="InterPro" id="IPR036553">
    <property type="entry name" value="RPTC_insert"/>
</dbReference>